<dbReference type="InterPro" id="IPR012583">
    <property type="entry name" value="RIX1_N"/>
</dbReference>
<dbReference type="STRING" id="58919.A0A316Z519"/>
<sequence>MAIQGFSLPGAQHSTAASCVRQVRALLTPPPSDAASLHALAASLAATRLLASLHAAAGSDDDDGAAALASLTRLATLAAAHLAAPPHAGAALATQLLRADAGSSHADAWASACVAALLALSEGSASARTRRATTGVAGVQHLLALAAQLLGQEAHAEQRPEYRRAVVAPNAPRFAMALTALLERAGEDAGLVVPVCDALSASLHHHASLYRPHAPRLHAVVSALLYGAGLCGRAQAAVVRLAAALHRTGAAAKGKGSATGGPAELWSAGVAAPIAAARISAAAMTNTFGATQQMAGPRDPGLFEPLPADEAEAVPLALTRLELLLGTSSSRGILPLYLAQGSATRVALPLATLLALSLDLLALGAAPQARAPPPDASLLALQSAMLPRAQEAALRLLAAVLTCSTREALIPHAPTIVSCLVTLIEEPHLAPRTRCSATRTLALALARGQIGSGIAGAALPLDPASPLVLSTARAMLLLLARFITHSSSSFSDPSTTTARKKRKYESDAVSLGAAAHTALVQLSPDDVASGRAALDVLTALTPLLSSDLTPAHHSLRHTHALLLLSLATLSMDSVRSSPCDNGLATHLLSALSSLIVDSDGALLALLLARTTLVVAAASRHARADVQRAGAALQGAVEMILDPRLPPRLGLATEELPQEWAGEGSTKVELASDGTRQALDVLGIKELDCSDAPTSTSTEPLPASRDSITSPLRAPPLEHSMEPTKPVRAHTPRIGSPAASPERASSGNNAVHKSPARSIFPSTGSGSPRQMPLDAPTSSNSAATADRMGSPLGPRALATPAAPAPVVNQTTTTTTTTTTVQVEPELDDEDEEMPEIDLRGSDEESESE</sequence>
<evidence type="ECO:0000259" key="2">
    <source>
        <dbReference type="Pfam" id="PF08167"/>
    </source>
</evidence>
<evidence type="ECO:0000313" key="3">
    <source>
        <dbReference type="EMBL" id="PWN95305.1"/>
    </source>
</evidence>
<feature type="domain" description="Pre-rRNA-processing protein RIX1 N-terminal" evidence="2">
    <location>
        <begin position="155"/>
        <end position="227"/>
    </location>
</feature>
<accession>A0A316Z519</accession>
<feature type="compositionally biased region" description="Acidic residues" evidence="1">
    <location>
        <begin position="823"/>
        <end position="834"/>
    </location>
</feature>
<name>A0A316Z519_9BASI</name>
<protein>
    <recommendedName>
        <fullName evidence="2">Pre-rRNA-processing protein RIX1 N-terminal domain-containing protein</fullName>
    </recommendedName>
</protein>
<evidence type="ECO:0000256" key="1">
    <source>
        <dbReference type="SAM" id="MobiDB-lite"/>
    </source>
</evidence>
<dbReference type="EMBL" id="KZ819305">
    <property type="protein sequence ID" value="PWN95305.1"/>
    <property type="molecule type" value="Genomic_DNA"/>
</dbReference>
<dbReference type="Pfam" id="PF08167">
    <property type="entry name" value="RIX1"/>
    <property type="match status" value="1"/>
</dbReference>
<feature type="region of interest" description="Disordered" evidence="1">
    <location>
        <begin position="688"/>
        <end position="847"/>
    </location>
</feature>
<keyword evidence="4" id="KW-1185">Reference proteome</keyword>
<gene>
    <name evidence="3" type="ORF">FA09DRAFT_341233</name>
</gene>
<organism evidence="3 4">
    <name type="scientific">Tilletiopsis washingtonensis</name>
    <dbReference type="NCBI Taxonomy" id="58919"/>
    <lineage>
        <taxon>Eukaryota</taxon>
        <taxon>Fungi</taxon>
        <taxon>Dikarya</taxon>
        <taxon>Basidiomycota</taxon>
        <taxon>Ustilaginomycotina</taxon>
        <taxon>Exobasidiomycetes</taxon>
        <taxon>Entylomatales</taxon>
        <taxon>Entylomatales incertae sedis</taxon>
        <taxon>Tilletiopsis</taxon>
    </lineage>
</organism>
<evidence type="ECO:0000313" key="4">
    <source>
        <dbReference type="Proteomes" id="UP000245946"/>
    </source>
</evidence>
<dbReference type="AlphaFoldDB" id="A0A316Z519"/>
<dbReference type="OrthoDB" id="20900at2759"/>
<dbReference type="RefSeq" id="XP_025595584.1">
    <property type="nucleotide sequence ID" value="XM_025744418.1"/>
</dbReference>
<dbReference type="Proteomes" id="UP000245946">
    <property type="component" value="Unassembled WGS sequence"/>
</dbReference>
<reference evidence="3 4" key="1">
    <citation type="journal article" date="2018" name="Mol. Biol. Evol.">
        <title>Broad Genomic Sampling Reveals a Smut Pathogenic Ancestry of the Fungal Clade Ustilaginomycotina.</title>
        <authorList>
            <person name="Kijpornyongpan T."/>
            <person name="Mondo S.J."/>
            <person name="Barry K."/>
            <person name="Sandor L."/>
            <person name="Lee J."/>
            <person name="Lipzen A."/>
            <person name="Pangilinan J."/>
            <person name="LaButti K."/>
            <person name="Hainaut M."/>
            <person name="Henrissat B."/>
            <person name="Grigoriev I.V."/>
            <person name="Spatafora J.W."/>
            <person name="Aime M.C."/>
        </authorList>
    </citation>
    <scope>NUCLEOTIDE SEQUENCE [LARGE SCALE GENOMIC DNA]</scope>
    <source>
        <strain evidence="3 4">MCA 4186</strain>
    </source>
</reference>
<feature type="compositionally biased region" description="Low complexity" evidence="1">
    <location>
        <begin position="797"/>
        <end position="822"/>
    </location>
</feature>
<proteinExistence type="predicted"/>
<dbReference type="GeneID" id="37271962"/>